<protein>
    <submittedName>
        <fullName evidence="1">Uncharacterized protein</fullName>
    </submittedName>
</protein>
<reference evidence="1 2" key="1">
    <citation type="submission" date="2018-06" db="EMBL/GenBank/DDBJ databases">
        <authorList>
            <consortium name="Pathogen Informatics"/>
            <person name="Doyle S."/>
        </authorList>
    </citation>
    <scope>NUCLEOTIDE SEQUENCE [LARGE SCALE GENOMIC DNA]</scope>
    <source>
        <strain evidence="1 2">NCTC9117</strain>
    </source>
</reference>
<sequence length="51" mass="5813">MIADNIVNDPTTIFRHHFQCLRGLFFIIFKDTKAHNGIGMIGVSLGYRDAF</sequence>
<organism evidence="1 2">
    <name type="scientific">Escherichia coli</name>
    <dbReference type="NCBI Taxonomy" id="562"/>
    <lineage>
        <taxon>Bacteria</taxon>
        <taxon>Pseudomonadati</taxon>
        <taxon>Pseudomonadota</taxon>
        <taxon>Gammaproteobacteria</taxon>
        <taxon>Enterobacterales</taxon>
        <taxon>Enterobacteriaceae</taxon>
        <taxon>Escherichia</taxon>
    </lineage>
</organism>
<dbReference type="EMBL" id="UGDC01000003">
    <property type="protein sequence ID" value="STJ78590.1"/>
    <property type="molecule type" value="Genomic_DNA"/>
</dbReference>
<dbReference type="AlphaFoldDB" id="A0A376Y2V1"/>
<proteinExistence type="predicted"/>
<dbReference type="Proteomes" id="UP000254785">
    <property type="component" value="Unassembled WGS sequence"/>
</dbReference>
<accession>A0A376Y2V1</accession>
<evidence type="ECO:0000313" key="1">
    <source>
        <dbReference type="EMBL" id="STJ78590.1"/>
    </source>
</evidence>
<gene>
    <name evidence="1" type="ORF">NCTC9117_01132</name>
</gene>
<evidence type="ECO:0000313" key="2">
    <source>
        <dbReference type="Proteomes" id="UP000254785"/>
    </source>
</evidence>
<name>A0A376Y2V1_ECOLX</name>